<sequence length="433" mass="48993">MKLKKRGLVNSLTSPDIINLVNKPTTVYCGLDPTAPSLHLGNLLALICLLHFNVLGHRVITLIGGATGLIGDPSGRNVERKPLPQSTIEHNIVAIDRQIRKIFDNGRNYASRRGYVSIYESDNVIIKNNLEWFQKMTALDFLSDIGRYFRVGTMLTKDRIENEGGISFTEFSYQLLQAYDFWYLYSYYNCQVQLGGSDQWGNITNGIDLIHKKSTFNNVKVNESKNPNIKKVYDAFGITIPLLLTSSGEKFGKSAGNAVWLDDKMTSAYEFYQYFMKISDADVEKYLYLFTFLKGEEITQILKTHSESPEKHHAQEKLASEATEMVHGLEGLRKARVATDIIFGTSIKNMKSQDIINAFSNDTQHLKSIKRNEVLNYTIDRVAATSGVCKSRSEANKLIKAGGLYLNNERIDDSQYKLLEDDLLDGILFVFRT</sequence>
<dbReference type="EC" id="6.1.1.1" evidence="1 10"/>
<dbReference type="CDD" id="cd00805">
    <property type="entry name" value="TyrRS_core"/>
    <property type="match status" value="1"/>
</dbReference>
<dbReference type="PANTHER" id="PTHR11766">
    <property type="entry name" value="TYROSYL-TRNA SYNTHETASE"/>
    <property type="match status" value="1"/>
</dbReference>
<keyword evidence="9" id="KW-0694">RNA-binding</keyword>
<dbReference type="PANTHER" id="PTHR11766:SF0">
    <property type="entry name" value="TYROSINE--TRNA LIGASE, MITOCHONDRIAL"/>
    <property type="match status" value="1"/>
</dbReference>
<dbReference type="InterPro" id="IPR002942">
    <property type="entry name" value="S4_RNA-bd"/>
</dbReference>
<dbReference type="CDD" id="cd00165">
    <property type="entry name" value="S4"/>
    <property type="match status" value="1"/>
</dbReference>
<evidence type="ECO:0000313" key="13">
    <source>
        <dbReference type="Proteomes" id="UP000789342"/>
    </source>
</evidence>
<evidence type="ECO:0000256" key="1">
    <source>
        <dbReference type="ARBA" id="ARBA00013160"/>
    </source>
</evidence>
<dbReference type="Gene3D" id="3.40.50.620">
    <property type="entry name" value="HUPs"/>
    <property type="match status" value="1"/>
</dbReference>
<evidence type="ECO:0000256" key="8">
    <source>
        <dbReference type="ARBA" id="ARBA00048248"/>
    </source>
</evidence>
<comment type="caution">
    <text evidence="12">The sequence shown here is derived from an EMBL/GenBank/DDBJ whole genome shotgun (WGS) entry which is preliminary data.</text>
</comment>
<dbReference type="EMBL" id="CAJVPV010000589">
    <property type="protein sequence ID" value="CAG8464304.1"/>
    <property type="molecule type" value="Genomic_DNA"/>
</dbReference>
<dbReference type="AlphaFoldDB" id="A0A9N8VY15"/>
<evidence type="ECO:0000256" key="10">
    <source>
        <dbReference type="RuleBase" id="RU361234"/>
    </source>
</evidence>
<keyword evidence="5 10" id="KW-0648">Protein biosynthesis</keyword>
<evidence type="ECO:0000256" key="3">
    <source>
        <dbReference type="ARBA" id="ARBA00022741"/>
    </source>
</evidence>
<dbReference type="SUPFAM" id="SSF52374">
    <property type="entry name" value="Nucleotidylyl transferase"/>
    <property type="match status" value="1"/>
</dbReference>
<dbReference type="Pfam" id="PF00579">
    <property type="entry name" value="tRNA-synt_1b"/>
    <property type="match status" value="1"/>
</dbReference>
<dbReference type="InterPro" id="IPR024088">
    <property type="entry name" value="Tyr-tRNA-ligase_bac-type"/>
</dbReference>
<comment type="similarity">
    <text evidence="10">Belongs to the class-I aminoacyl-tRNA synthetase family.</text>
</comment>
<evidence type="ECO:0000256" key="9">
    <source>
        <dbReference type="PROSITE-ProRule" id="PRU00182"/>
    </source>
</evidence>
<dbReference type="GO" id="GO:0004831">
    <property type="term" value="F:tyrosine-tRNA ligase activity"/>
    <property type="evidence" value="ECO:0007669"/>
    <property type="project" value="UniProtKB-EC"/>
</dbReference>
<comment type="catalytic activity">
    <reaction evidence="8 10">
        <text>tRNA(Tyr) + L-tyrosine + ATP = L-tyrosyl-tRNA(Tyr) + AMP + diphosphate + H(+)</text>
        <dbReference type="Rhea" id="RHEA:10220"/>
        <dbReference type="Rhea" id="RHEA-COMP:9706"/>
        <dbReference type="Rhea" id="RHEA-COMP:9707"/>
        <dbReference type="ChEBI" id="CHEBI:15378"/>
        <dbReference type="ChEBI" id="CHEBI:30616"/>
        <dbReference type="ChEBI" id="CHEBI:33019"/>
        <dbReference type="ChEBI" id="CHEBI:58315"/>
        <dbReference type="ChEBI" id="CHEBI:78442"/>
        <dbReference type="ChEBI" id="CHEBI:78536"/>
        <dbReference type="ChEBI" id="CHEBI:456215"/>
        <dbReference type="EC" id="6.1.1.1"/>
    </reaction>
</comment>
<dbReference type="FunFam" id="1.10.240.10:FF:000001">
    <property type="entry name" value="Tyrosine--tRNA ligase"/>
    <property type="match status" value="1"/>
</dbReference>
<evidence type="ECO:0000256" key="6">
    <source>
        <dbReference type="ARBA" id="ARBA00023146"/>
    </source>
</evidence>
<dbReference type="Gene3D" id="1.10.240.10">
    <property type="entry name" value="Tyrosyl-Transfer RNA Synthetase"/>
    <property type="match status" value="1"/>
</dbReference>
<keyword evidence="2 10" id="KW-0436">Ligase</keyword>
<dbReference type="GO" id="GO:0005524">
    <property type="term" value="F:ATP binding"/>
    <property type="evidence" value="ECO:0007669"/>
    <property type="project" value="UniProtKB-KW"/>
</dbReference>
<dbReference type="NCBIfam" id="TIGR00234">
    <property type="entry name" value="tyrS"/>
    <property type="match status" value="1"/>
</dbReference>
<dbReference type="InterPro" id="IPR014729">
    <property type="entry name" value="Rossmann-like_a/b/a_fold"/>
</dbReference>
<dbReference type="GO" id="GO:0005739">
    <property type="term" value="C:mitochondrion"/>
    <property type="evidence" value="ECO:0007669"/>
    <property type="project" value="TreeGrafter"/>
</dbReference>
<dbReference type="InterPro" id="IPR001412">
    <property type="entry name" value="aa-tRNA-synth_I_CS"/>
</dbReference>
<feature type="non-terminal residue" evidence="12">
    <location>
        <position position="433"/>
    </location>
</feature>
<dbReference type="Pfam" id="PF01479">
    <property type="entry name" value="S4"/>
    <property type="match status" value="1"/>
</dbReference>
<reference evidence="12" key="1">
    <citation type="submission" date="2021-06" db="EMBL/GenBank/DDBJ databases">
        <authorList>
            <person name="Kallberg Y."/>
            <person name="Tangrot J."/>
            <person name="Rosling A."/>
        </authorList>
    </citation>
    <scope>NUCLEOTIDE SEQUENCE</scope>
    <source>
        <strain evidence="12">CL551</strain>
    </source>
</reference>
<evidence type="ECO:0000256" key="7">
    <source>
        <dbReference type="ARBA" id="ARBA00033323"/>
    </source>
</evidence>
<dbReference type="PROSITE" id="PS50889">
    <property type="entry name" value="S4"/>
    <property type="match status" value="1"/>
</dbReference>
<evidence type="ECO:0000256" key="4">
    <source>
        <dbReference type="ARBA" id="ARBA00022840"/>
    </source>
</evidence>
<dbReference type="InterPro" id="IPR002305">
    <property type="entry name" value="aa-tRNA-synth_Ic"/>
</dbReference>
<gene>
    <name evidence="12" type="ORF">AMORRO_LOCUS1552</name>
</gene>
<organism evidence="12 13">
    <name type="scientific">Acaulospora morrowiae</name>
    <dbReference type="NCBI Taxonomy" id="94023"/>
    <lineage>
        <taxon>Eukaryota</taxon>
        <taxon>Fungi</taxon>
        <taxon>Fungi incertae sedis</taxon>
        <taxon>Mucoromycota</taxon>
        <taxon>Glomeromycotina</taxon>
        <taxon>Glomeromycetes</taxon>
        <taxon>Diversisporales</taxon>
        <taxon>Acaulosporaceae</taxon>
        <taxon>Acaulospora</taxon>
    </lineage>
</organism>
<keyword evidence="4 10" id="KW-0067">ATP-binding</keyword>
<dbReference type="PROSITE" id="PS00178">
    <property type="entry name" value="AA_TRNA_LIGASE_I"/>
    <property type="match status" value="1"/>
</dbReference>
<dbReference type="GO" id="GO:0003723">
    <property type="term" value="F:RNA binding"/>
    <property type="evidence" value="ECO:0007669"/>
    <property type="project" value="UniProtKB-KW"/>
</dbReference>
<keyword evidence="13" id="KW-1185">Reference proteome</keyword>
<proteinExistence type="inferred from homology"/>
<evidence type="ECO:0000313" key="12">
    <source>
        <dbReference type="EMBL" id="CAG8464304.1"/>
    </source>
</evidence>
<protein>
    <recommendedName>
        <fullName evidence="1 10">Tyrosine--tRNA ligase</fullName>
        <ecNumber evidence="1 10">6.1.1.1</ecNumber>
    </recommendedName>
    <alternativeName>
        <fullName evidence="7 10">Tyrosyl-tRNA synthetase</fullName>
    </alternativeName>
</protein>
<dbReference type="PRINTS" id="PR01040">
    <property type="entry name" value="TRNASYNTHTYR"/>
</dbReference>
<dbReference type="SUPFAM" id="SSF55174">
    <property type="entry name" value="Alpha-L RNA-binding motif"/>
    <property type="match status" value="1"/>
</dbReference>
<dbReference type="InterPro" id="IPR002307">
    <property type="entry name" value="Tyr-tRNA-ligase"/>
</dbReference>
<feature type="domain" description="RNA-binding S4" evidence="11">
    <location>
        <begin position="379"/>
        <end position="423"/>
    </location>
</feature>
<dbReference type="GO" id="GO:0006437">
    <property type="term" value="P:tyrosyl-tRNA aminoacylation"/>
    <property type="evidence" value="ECO:0007669"/>
    <property type="project" value="InterPro"/>
</dbReference>
<evidence type="ECO:0000259" key="11">
    <source>
        <dbReference type="Pfam" id="PF01479"/>
    </source>
</evidence>
<dbReference type="OrthoDB" id="337870at2759"/>
<dbReference type="Proteomes" id="UP000789342">
    <property type="component" value="Unassembled WGS sequence"/>
</dbReference>
<dbReference type="Gene3D" id="3.10.290.10">
    <property type="entry name" value="RNA-binding S4 domain"/>
    <property type="match status" value="1"/>
</dbReference>
<accession>A0A9N8VY15</accession>
<evidence type="ECO:0000256" key="2">
    <source>
        <dbReference type="ARBA" id="ARBA00022598"/>
    </source>
</evidence>
<keyword evidence="3 10" id="KW-0547">Nucleotide-binding</keyword>
<name>A0A9N8VY15_9GLOM</name>
<evidence type="ECO:0000256" key="5">
    <source>
        <dbReference type="ARBA" id="ARBA00022917"/>
    </source>
</evidence>
<keyword evidence="6 10" id="KW-0030">Aminoacyl-tRNA synthetase</keyword>
<dbReference type="InterPro" id="IPR036986">
    <property type="entry name" value="S4_RNA-bd_sf"/>
</dbReference>
<dbReference type="GO" id="GO:0005829">
    <property type="term" value="C:cytosol"/>
    <property type="evidence" value="ECO:0007669"/>
    <property type="project" value="TreeGrafter"/>
</dbReference>